<feature type="region of interest" description="Disordered" evidence="14">
    <location>
        <begin position="505"/>
        <end position="536"/>
    </location>
</feature>
<dbReference type="EMBL" id="JAAWVO010036785">
    <property type="protein sequence ID" value="MBN3317640.1"/>
    <property type="molecule type" value="Genomic_DNA"/>
</dbReference>
<feature type="compositionally biased region" description="Low complexity" evidence="14">
    <location>
        <begin position="1543"/>
        <end position="1555"/>
    </location>
</feature>
<dbReference type="InterPro" id="IPR003822">
    <property type="entry name" value="PAH"/>
</dbReference>
<dbReference type="GO" id="GO:0006355">
    <property type="term" value="P:regulation of DNA-templated transcription"/>
    <property type="evidence" value="ECO:0007669"/>
    <property type="project" value="InterPro"/>
</dbReference>
<feature type="compositionally biased region" description="Basic and acidic residues" evidence="14">
    <location>
        <begin position="1952"/>
        <end position="1961"/>
    </location>
</feature>
<evidence type="ECO:0000256" key="6">
    <source>
        <dbReference type="ARBA" id="ARBA00023163"/>
    </source>
</evidence>
<keyword evidence="5" id="KW-0805">Transcription regulation</keyword>
<feature type="non-terminal residue" evidence="15">
    <location>
        <position position="1"/>
    </location>
</feature>
<dbReference type="FunFam" id="1.20.1160.11:FF:000006">
    <property type="entry name" value="GON-4-like protein isoform X1"/>
    <property type="match status" value="1"/>
</dbReference>
<dbReference type="InterPro" id="IPR052435">
    <property type="entry name" value="YY1-Transcr_Regul"/>
</dbReference>
<reference evidence="15" key="1">
    <citation type="journal article" date="2021" name="Cell">
        <title>Tracing the genetic footprints of vertebrate landing in non-teleost ray-finned fishes.</title>
        <authorList>
            <person name="Bi X."/>
            <person name="Wang K."/>
            <person name="Yang L."/>
            <person name="Pan H."/>
            <person name="Jiang H."/>
            <person name="Wei Q."/>
            <person name="Fang M."/>
            <person name="Yu H."/>
            <person name="Zhu C."/>
            <person name="Cai Y."/>
            <person name="He Y."/>
            <person name="Gan X."/>
            <person name="Zeng H."/>
            <person name="Yu D."/>
            <person name="Zhu Y."/>
            <person name="Jiang H."/>
            <person name="Qiu Q."/>
            <person name="Yang H."/>
            <person name="Zhang Y.E."/>
            <person name="Wang W."/>
            <person name="Zhu M."/>
            <person name="He S."/>
            <person name="Zhang G."/>
        </authorList>
    </citation>
    <scope>NUCLEOTIDE SEQUENCE</scope>
    <source>
        <strain evidence="15">Allg_001</strain>
    </source>
</reference>
<evidence type="ECO:0000256" key="8">
    <source>
        <dbReference type="ARBA" id="ARBA00058628"/>
    </source>
</evidence>
<feature type="compositionally biased region" description="Acidic residues" evidence="14">
    <location>
        <begin position="1405"/>
        <end position="1424"/>
    </location>
</feature>
<feature type="compositionally biased region" description="Basic residues" evidence="14">
    <location>
        <begin position="137"/>
        <end position="150"/>
    </location>
</feature>
<accession>A0A8J7NT01</accession>
<keyword evidence="13" id="KW-0175">Coiled coil</keyword>
<feature type="compositionally biased region" description="Low complexity" evidence="14">
    <location>
        <begin position="1604"/>
        <end position="1619"/>
    </location>
</feature>
<organism evidence="15 16">
    <name type="scientific">Atractosteus spatula</name>
    <name type="common">Alligator gar</name>
    <name type="synonym">Lepisosteus spatula</name>
    <dbReference type="NCBI Taxonomy" id="7917"/>
    <lineage>
        <taxon>Eukaryota</taxon>
        <taxon>Metazoa</taxon>
        <taxon>Chordata</taxon>
        <taxon>Craniata</taxon>
        <taxon>Vertebrata</taxon>
        <taxon>Euteleostomi</taxon>
        <taxon>Actinopterygii</taxon>
        <taxon>Neopterygii</taxon>
        <taxon>Holostei</taxon>
        <taxon>Semionotiformes</taxon>
        <taxon>Lepisosteidae</taxon>
        <taxon>Atractosteus</taxon>
    </lineage>
</organism>
<dbReference type="GO" id="GO:0003712">
    <property type="term" value="F:transcription coregulator activity"/>
    <property type="evidence" value="ECO:0007669"/>
    <property type="project" value="TreeGrafter"/>
</dbReference>
<evidence type="ECO:0000256" key="2">
    <source>
        <dbReference type="ARBA" id="ARBA00022491"/>
    </source>
</evidence>
<evidence type="ECO:0000256" key="3">
    <source>
        <dbReference type="ARBA" id="ARBA00022553"/>
    </source>
</evidence>
<feature type="non-terminal residue" evidence="15">
    <location>
        <position position="2305"/>
    </location>
</feature>
<dbReference type="SUPFAM" id="SSF47762">
    <property type="entry name" value="PAH2 domain"/>
    <property type="match status" value="2"/>
</dbReference>
<dbReference type="InterPro" id="IPR036600">
    <property type="entry name" value="PAH_sf"/>
</dbReference>
<dbReference type="Pfam" id="PF02671">
    <property type="entry name" value="PAH"/>
    <property type="match status" value="1"/>
</dbReference>
<keyword evidence="2" id="KW-0678">Repressor</keyword>
<dbReference type="Proteomes" id="UP000736164">
    <property type="component" value="Unassembled WGS sequence"/>
</dbReference>
<feature type="compositionally biased region" description="Polar residues" evidence="14">
    <location>
        <begin position="1313"/>
        <end position="1322"/>
    </location>
</feature>
<feature type="compositionally biased region" description="Basic residues" evidence="14">
    <location>
        <begin position="1698"/>
        <end position="1716"/>
    </location>
</feature>
<evidence type="ECO:0000256" key="13">
    <source>
        <dbReference type="SAM" id="Coils"/>
    </source>
</evidence>
<feature type="compositionally biased region" description="Low complexity" evidence="14">
    <location>
        <begin position="2149"/>
        <end position="2158"/>
    </location>
</feature>
<gene>
    <name evidence="15" type="primary">Gon4l</name>
    <name evidence="15" type="ORF">GTO95_0016547</name>
</gene>
<evidence type="ECO:0000256" key="9">
    <source>
        <dbReference type="ARBA" id="ARBA00064584"/>
    </source>
</evidence>
<feature type="region of interest" description="Disordered" evidence="14">
    <location>
        <begin position="1"/>
        <end position="162"/>
    </location>
</feature>
<keyword evidence="4" id="KW-0677">Repeat</keyword>
<feature type="compositionally biased region" description="Basic and acidic residues" evidence="14">
    <location>
        <begin position="1502"/>
        <end position="1522"/>
    </location>
</feature>
<dbReference type="Gene3D" id="1.10.10.60">
    <property type="entry name" value="Homeodomain-like"/>
    <property type="match status" value="1"/>
</dbReference>
<feature type="compositionally biased region" description="Gly residues" evidence="14">
    <location>
        <begin position="1556"/>
        <end position="1582"/>
    </location>
</feature>
<keyword evidence="6" id="KW-0804">Transcription</keyword>
<dbReference type="PANTHER" id="PTHR16088">
    <property type="entry name" value="YY1 ASSOCIATED PROTEIN-RELATED"/>
    <property type="match status" value="1"/>
</dbReference>
<evidence type="ECO:0000256" key="1">
    <source>
        <dbReference type="ARBA" id="ARBA00004123"/>
    </source>
</evidence>
<dbReference type="InterPro" id="IPR009057">
    <property type="entry name" value="Homeodomain-like_sf"/>
</dbReference>
<feature type="compositionally biased region" description="Pro residues" evidence="14">
    <location>
        <begin position="349"/>
        <end position="358"/>
    </location>
</feature>
<feature type="region of interest" description="Disordered" evidence="14">
    <location>
        <begin position="1928"/>
        <end position="1961"/>
    </location>
</feature>
<comment type="subunit">
    <text evidence="9">Found in a complex with YY1, SIN3A and HDAC1.</text>
</comment>
<dbReference type="FunFam" id="1.10.10.60:FF:000191">
    <property type="entry name" value="GON-4-like protein isoform X1"/>
    <property type="match status" value="1"/>
</dbReference>
<evidence type="ECO:0000256" key="7">
    <source>
        <dbReference type="ARBA" id="ARBA00023242"/>
    </source>
</evidence>
<dbReference type="Pfam" id="PF21227">
    <property type="entry name" value="Myb_DNA-binding_7"/>
    <property type="match status" value="1"/>
</dbReference>
<feature type="compositionally biased region" description="Acidic residues" evidence="14">
    <location>
        <begin position="258"/>
        <end position="289"/>
    </location>
</feature>
<dbReference type="PROSITE" id="PS51477">
    <property type="entry name" value="PAH"/>
    <property type="match status" value="1"/>
</dbReference>
<feature type="region of interest" description="Disordered" evidence="14">
    <location>
        <begin position="251"/>
        <end position="368"/>
    </location>
</feature>
<comment type="caution">
    <text evidence="15">The sequence shown here is derived from an EMBL/GenBank/DDBJ whole genome shotgun (WGS) entry which is preliminary data.</text>
</comment>
<feature type="region of interest" description="Disordered" evidence="14">
    <location>
        <begin position="2283"/>
        <end position="2305"/>
    </location>
</feature>
<feature type="compositionally biased region" description="Acidic residues" evidence="14">
    <location>
        <begin position="454"/>
        <end position="478"/>
    </location>
</feature>
<proteinExistence type="predicted"/>
<feature type="compositionally biased region" description="Basic and acidic residues" evidence="14">
    <location>
        <begin position="1440"/>
        <end position="1461"/>
    </location>
</feature>
<dbReference type="CDD" id="cd12202">
    <property type="entry name" value="CASP8AP2"/>
    <property type="match status" value="1"/>
</dbReference>
<feature type="compositionally biased region" description="Polar residues" evidence="14">
    <location>
        <begin position="1331"/>
        <end position="1342"/>
    </location>
</feature>
<feature type="compositionally biased region" description="Polar residues" evidence="14">
    <location>
        <begin position="77"/>
        <end position="109"/>
    </location>
</feature>
<keyword evidence="16" id="KW-1185">Reference proteome</keyword>
<evidence type="ECO:0000256" key="4">
    <source>
        <dbReference type="ARBA" id="ARBA00022737"/>
    </source>
</evidence>
<feature type="region of interest" description="Disordered" evidence="14">
    <location>
        <begin position="452"/>
        <end position="478"/>
    </location>
</feature>
<feature type="coiled-coil region" evidence="13">
    <location>
        <begin position="573"/>
        <end position="600"/>
    </location>
</feature>
<dbReference type="Gene3D" id="1.20.1160.11">
    <property type="entry name" value="Paired amphipathic helix"/>
    <property type="match status" value="1"/>
</dbReference>
<feature type="region of interest" description="Disordered" evidence="14">
    <location>
        <begin position="2078"/>
        <end position="2208"/>
    </location>
</feature>
<feature type="region of interest" description="Disordered" evidence="14">
    <location>
        <begin position="1385"/>
        <end position="1720"/>
    </location>
</feature>
<dbReference type="PANTHER" id="PTHR16088:SF3">
    <property type="entry name" value="GON-4-LIKE PROTEIN"/>
    <property type="match status" value="1"/>
</dbReference>
<evidence type="ECO:0000313" key="16">
    <source>
        <dbReference type="Proteomes" id="UP000736164"/>
    </source>
</evidence>
<keyword evidence="7 12" id="KW-0539">Nucleus</keyword>
<feature type="region of interest" description="Disordered" evidence="14">
    <location>
        <begin position="1256"/>
        <end position="1342"/>
    </location>
</feature>
<evidence type="ECO:0000256" key="11">
    <source>
        <dbReference type="ARBA" id="ARBA00078967"/>
    </source>
</evidence>
<evidence type="ECO:0000256" key="14">
    <source>
        <dbReference type="SAM" id="MobiDB-lite"/>
    </source>
</evidence>
<feature type="compositionally biased region" description="Polar residues" evidence="14">
    <location>
        <begin position="27"/>
        <end position="42"/>
    </location>
</feature>
<sequence length="2305" mass="249777">MSLTRKRKLGSPERLQIGSKASKQEEWMSSPTSHNAPQSKPQVTPPRTPEQSQVCPTLLEPMAKGKDQGVVLETLSPRRQSPRSKGQSQTPNKDPKTTVSSEDPTQCHSPTEHPSPAEEDTELDLVITLDEQEGGGRRGRRKAAVKRKRGAGGEGVPPDCEFEVDGQLDRELESKSKQHNLTTVNVRNIIHEVITNEHVVAMMKAAISETQDMPMFEPKMTRSKLKEVVEKGVVIPTWNISPIKKAKEVKPPQFVDIPLDEEDSSDEEYCPDEDEEDETAEETFLESDVESTASSPRGSRLGRPRTPLDTSEGDEERSSSPTQVTHLKQGLSPPGPNQQRHLRVEVVPMGPPPPPKAPGGPSWPQQPDFSFMEKLHAVEEELAQSPVCMDSYQSLGDSLVACRTRSKRPLKDVPLGLLEAELRAPDITPDMYEMGGQEDNEWQGWLRGLMTSEVENDEEGDDEDDPEYNFLDDIDEPDLEDYRNDRAVRITKKEVNELMEELFETFQDELGVPDQDDEGHDDEEEREEEVEQGTPKFNVPQAIRIMGLTHQAGEEPETGGATESEEKFEEPLANMLTERRRTVKEQLEALQQRRALQESRPEPPAPAPAGPHFLMLPSPTCTLLLSPTQKHQLQQQMQQHVQLLTQVHMLTSTIPALQSEAVTTRHFLTELQSFAQSTEETRGLMEPGFVSMFRACNLEGALSLLEEFDRTIKPQLTQASPQRPARQRCNTIVRPYPTMPPRLAWLLATRKEFLCPELLPICSLDPAQHPPRVKTIYTRGEDSLIALGLKHFADTEFPHQLVCRYLVRTKTAQQLRMHLREASNCRAPDNELKVSPLLPGPVLPTDSRPAVERELALMPAWLQKSLPIIHKAVLDYNSTLEGGEATPGESTPPYVFPPGTQYPPDLPADVTLRLNPYGVRTLKPHSRLWPHGRAKRLALSRPVVLPLDKTPMVLQMPLSTRPVNFNPTVTLTRISEKELEQNACKKAPSSIIIVPQKPSTTVQLSVGTPCSAGGVMTTGTAVAPQKPSTTVQLSVGTPCSAGGVKTGTAVAPQKPSTTVQLPVGAPCSAGGVKTSTAVALQKLSTTVQLPVAVALQKPSTTEQLPAGAPCSAGGVMTVQIPVSAPCQAGGAGTGMSVASATPGITVQLRAAPPVSFSRAMVAAGVNPSSQFLQIRPVSRSPSQLQSPLQPLLLTIPTGGSVSLYSLGGASVGGVGSGGAGGMLFPRALVGVAPESGRSLTLKGDIPLQLKTSPLLQCSIPSPESRHPASINPTSLPSPAALETSPGHLGTNTSEGEGAPPLKSAAPQCPEPQQPTAGTTEEMNPTGAVPHLSTNTADDTETSQKVWISTDTGATQPLSQELQGCTVKSVPQNFSSIMDTKGTPQYSTVNAENKGVLPTPSSVTGEIEEVEEDRGDLGQEEEHEEEMGRSPASSLDSQADALERLMEIEGEEEGRGNEEERGGGNLTCRDSVPQLQRGTEEEEEAGRGKSNEEEDGSGRPGPRHSETEGEEGERTGQEEDRARVNTTACRVEWGLRGEAGRGGLALSSGTESQGQPGQAGEGEGGGGGGGGEQEGQRGGGADQGEGEEEEDFDDLTQDEDEEEVMSSASEESVLSVPELQETMEKLTWLASERRMCPEGDSEEDNSQNSQNSQEENSEEEEEVGPRKGEEAGEGDASKMIGQGAPQGAGPLETSGKCAGRGRGRGRTPSRSLRRSRRRERDSKDTSKLLLLYDDNILENDPMRESKDIAFAQAYLNRVREALQGYPGKVEEFLGVLYEFERGREQRSAVELFSQLRAVLTDWPDLLRDFAAFLLPEQALECGLFAEQQAFERSRRFLRQLEICFGENSSQYQKIVKALQVGPELSPAGVEELKVQMASLLKGHSHLEGEFWVFFDELRPPPSRPGQFEEAAWPEEGEGCAEGGFEEVTLPDLEEEEESHKIPPITGRGKRRKEMGSHGNEKECDWPEAAKDCPCPCHDSAHDAKLRRHKRKGCPHCHVAKVRALHLNYILVARDNLSPHLSPSLSLCPSQFESLCLWLLLHASISVDSSAPRPFALGGPPRLSRGLCLGRGSLQSGTALRSHTAGVSDLQTSGSPTSVLLRSVSGPAGSGVRPWDCGEGGAPREEAEEGEAERDKDSGGGSPSPKKSRTDAGAAVATETEAWEEGGCRDPQSAPRAPLPCCSAPPHTQGEPLGGQSPSLSGAPLRMSSGSDSTVCAKNISLTPSGEKVILWNREADRVILTTCQQQGASQATFQAISAQLGNKTTSEVSRRFRDLMRLFHTAARQLSSEDEASAAEQQSATDEELD</sequence>
<feature type="compositionally biased region" description="Acidic residues" evidence="14">
    <location>
        <begin position="1583"/>
        <end position="1603"/>
    </location>
</feature>
<keyword evidence="3" id="KW-0597">Phosphoprotein</keyword>
<feature type="compositionally biased region" description="Low complexity" evidence="14">
    <location>
        <begin position="294"/>
        <end position="308"/>
    </location>
</feature>
<feature type="compositionally biased region" description="Polar residues" evidence="14">
    <location>
        <begin position="2087"/>
        <end position="2098"/>
    </location>
</feature>
<evidence type="ECO:0000256" key="5">
    <source>
        <dbReference type="ARBA" id="ARBA00023015"/>
    </source>
</evidence>
<comment type="function">
    <text evidence="8">Has transcriptional repressor activity, probably as part of a complex with YY1, SIN3A and HDAC1. Required for B cell lymphopoiesis.</text>
</comment>
<dbReference type="GO" id="GO:0005634">
    <property type="term" value="C:nucleus"/>
    <property type="evidence" value="ECO:0007669"/>
    <property type="project" value="UniProtKB-SubCell"/>
</dbReference>
<name>A0A8J7NT01_ATRSP</name>
<evidence type="ECO:0000313" key="15">
    <source>
        <dbReference type="EMBL" id="MBN3317640.1"/>
    </source>
</evidence>
<comment type="subcellular location">
    <subcellularLocation>
        <location evidence="1 12">Nucleus</location>
    </subcellularLocation>
</comment>
<evidence type="ECO:0000256" key="10">
    <source>
        <dbReference type="ARBA" id="ARBA00072086"/>
    </source>
</evidence>
<dbReference type="SUPFAM" id="SSF46689">
    <property type="entry name" value="Homeodomain-like"/>
    <property type="match status" value="1"/>
</dbReference>
<protein>
    <recommendedName>
        <fullName evidence="10">GON-4-like protein</fullName>
    </recommendedName>
    <alternativeName>
        <fullName evidence="11">GON-4 homolog</fullName>
    </alternativeName>
</protein>
<feature type="compositionally biased region" description="Acidic residues" evidence="14">
    <location>
        <begin position="514"/>
        <end position="531"/>
    </location>
</feature>
<dbReference type="InterPro" id="IPR049257">
    <property type="entry name" value="Gon4l/CASP8AP2_myb-like"/>
</dbReference>
<evidence type="ECO:0000256" key="12">
    <source>
        <dbReference type="PROSITE-ProRule" id="PRU00810"/>
    </source>
</evidence>